<reference evidence="4" key="1">
    <citation type="submission" date="2020-06" db="EMBL/GenBank/DDBJ databases">
        <title>Whole Genome Sequence of Bradyrhizobium sp. Strain 1S1.</title>
        <authorList>
            <person name="Bromfield E.S.P."/>
            <person name="Cloutier S."/>
        </authorList>
    </citation>
    <scope>NUCLEOTIDE SEQUENCE [LARGE SCALE GENOMIC DNA]</scope>
    <source>
        <strain evidence="4">1S1</strain>
    </source>
</reference>
<feature type="signal peptide" evidence="2">
    <location>
        <begin position="1"/>
        <end position="22"/>
    </location>
</feature>
<keyword evidence="1" id="KW-0378">Hydrolase</keyword>
<evidence type="ECO:0000256" key="2">
    <source>
        <dbReference type="SAM" id="SignalP"/>
    </source>
</evidence>
<evidence type="ECO:0000313" key="4">
    <source>
        <dbReference type="EMBL" id="NVI41892.1"/>
    </source>
</evidence>
<keyword evidence="2" id="KW-0732">Signal</keyword>
<dbReference type="PANTHER" id="PTHR42776:SF27">
    <property type="entry name" value="DIPEPTIDYL PEPTIDASE FAMILY MEMBER 6"/>
    <property type="match status" value="1"/>
</dbReference>
<dbReference type="RefSeq" id="WP_166211816.1">
    <property type="nucleotide sequence ID" value="NZ_CP088285.1"/>
</dbReference>
<dbReference type="Gene3D" id="3.40.50.1820">
    <property type="entry name" value="alpha/beta hydrolase"/>
    <property type="match status" value="1"/>
</dbReference>
<evidence type="ECO:0000259" key="3">
    <source>
        <dbReference type="Pfam" id="PF00326"/>
    </source>
</evidence>
<dbReference type="GO" id="GO:0006508">
    <property type="term" value="P:proteolysis"/>
    <property type="evidence" value="ECO:0007669"/>
    <property type="project" value="InterPro"/>
</dbReference>
<dbReference type="Gene3D" id="2.120.10.30">
    <property type="entry name" value="TolB, C-terminal domain"/>
    <property type="match status" value="1"/>
</dbReference>
<dbReference type="GO" id="GO:0004252">
    <property type="term" value="F:serine-type endopeptidase activity"/>
    <property type="evidence" value="ECO:0007669"/>
    <property type="project" value="TreeGrafter"/>
</dbReference>
<accession>A0A973ZYY6</accession>
<feature type="chain" id="PRO_5037148558" evidence="2">
    <location>
        <begin position="23"/>
        <end position="680"/>
    </location>
</feature>
<dbReference type="SUPFAM" id="SSF82171">
    <property type="entry name" value="DPP6 N-terminal domain-like"/>
    <property type="match status" value="1"/>
</dbReference>
<protein>
    <submittedName>
        <fullName evidence="4">S9 family peptidase</fullName>
    </submittedName>
</protein>
<dbReference type="Pfam" id="PF00326">
    <property type="entry name" value="Peptidase_S9"/>
    <property type="match status" value="1"/>
</dbReference>
<dbReference type="InterPro" id="IPR029058">
    <property type="entry name" value="AB_hydrolase_fold"/>
</dbReference>
<name>A0A973ZYY6_9BRAD</name>
<dbReference type="InterPro" id="IPR011042">
    <property type="entry name" value="6-blade_b-propeller_TolB-like"/>
</dbReference>
<dbReference type="AlphaFoldDB" id="A0A973ZYY6"/>
<organism evidence="4">
    <name type="scientific">Bradyrhizobium septentrionale</name>
    <dbReference type="NCBI Taxonomy" id="1404411"/>
    <lineage>
        <taxon>Bacteria</taxon>
        <taxon>Pseudomonadati</taxon>
        <taxon>Pseudomonadota</taxon>
        <taxon>Alphaproteobacteria</taxon>
        <taxon>Hyphomicrobiales</taxon>
        <taxon>Nitrobacteraceae</taxon>
        <taxon>Bradyrhizobium</taxon>
    </lineage>
</organism>
<gene>
    <name evidence="4" type="ORF">HAP48_002020</name>
</gene>
<dbReference type="EMBL" id="JAAOLE020000001">
    <property type="protein sequence ID" value="NVI41892.1"/>
    <property type="molecule type" value="Genomic_DNA"/>
</dbReference>
<dbReference type="SUPFAM" id="SSF53474">
    <property type="entry name" value="alpha/beta-Hydrolases"/>
    <property type="match status" value="1"/>
</dbReference>
<feature type="domain" description="Peptidase S9 prolyl oligopeptidase catalytic" evidence="3">
    <location>
        <begin position="432"/>
        <end position="641"/>
    </location>
</feature>
<dbReference type="InterPro" id="IPR001375">
    <property type="entry name" value="Peptidase_S9_cat"/>
</dbReference>
<sequence>MKTFVLLASVLAILAAPLTVRAEQPPILDRTLFFGDDDIAGERISPDGQFVSFLKPYKGTRNIWVKRTGEPFSAARPLSAQTKRPVSGYFWSQDSKFILFVQDAGGDENFNVYAIDPTLAADPATGVPPTRALTDLQHVRTVIYSVPKTKPDIIYIGLNDRDARWHDLYELRLSTGEKTLLRKNTERIGNWVFDHDGTMRMAVRLTATGNKEFLRIDPDEFKLIYSCDVLESCGQSGFDAENRLVYLVTNRGPLNLTELEMLDPATGATTTVESDPQKRVDFGGVILSVADHRVLFTKYEDDGVRRYFKDSAFETQLRWLESQLPGKEVRLGARTTDESLWIVSAHSDTDPGDIYVWNPGAQTLALQYRVREAIPRAALSERRPYHYKSSDGLDIPAYLTLPKGLPATNLPLIVNPHGGPWAQDMFGYNGFAQFLANRGYAVLQPNFRGSTGYGKAYLNAGNGEWGRKMQDDLTWGVKALVADGTVDPKRVGIVGISYGGYATLAGVTFTPNLYAAAVDIVGPSNLVTQLDLMPAYWEAGKKAMYTRVADPTTAEGRSLLIAASPLTRASDIVTPLMVVQGKNDPRVNIRESNQIVAAVRDNGKPVEYLVAPDEGHGFARPINNLAMMSAIEAFLAKYLGGRYQDDVPADVAAKLKEIRVDPLTVSGAVTSKEPGAEPSK</sequence>
<comment type="caution">
    <text evidence="4">The sequence shown here is derived from an EMBL/GenBank/DDBJ whole genome shotgun (WGS) entry which is preliminary data.</text>
</comment>
<dbReference type="PANTHER" id="PTHR42776">
    <property type="entry name" value="SERINE PEPTIDASE S9 FAMILY MEMBER"/>
    <property type="match status" value="1"/>
</dbReference>
<evidence type="ECO:0000256" key="1">
    <source>
        <dbReference type="ARBA" id="ARBA00022801"/>
    </source>
</evidence>
<proteinExistence type="predicted"/>